<dbReference type="InterPro" id="IPR036291">
    <property type="entry name" value="NAD(P)-bd_dom_sf"/>
</dbReference>
<comment type="caution">
    <text evidence="1">The sequence shown here is derived from an EMBL/GenBank/DDBJ whole genome shotgun (WGS) entry which is preliminary data.</text>
</comment>
<dbReference type="Proteomes" id="UP001498476">
    <property type="component" value="Unassembled WGS sequence"/>
</dbReference>
<sequence>MPSTFGKLQSPVIPQIIATALGVAKSAAKSPSCSRFVYTSSSSAVAEPNPGVVRTVTEDTFNEQVVVDAYSENLPGGIVGGHTVSASGETKAEQALWKWYRETDPSFTLNVEWFCDVKDVSRLHLGALLLPETNSERVFAYAGRYTINDILSAFRNLCPGKGFPDDVAGVKPDSTKVPNARSTELLDLLGLPGWTTLQGSLGPLTKQWSELEPAT</sequence>
<dbReference type="SUPFAM" id="SSF51735">
    <property type="entry name" value="NAD(P)-binding Rossmann-fold domains"/>
    <property type="match status" value="1"/>
</dbReference>
<proteinExistence type="predicted"/>
<accession>A0ABR1HDA4</accession>
<protein>
    <submittedName>
        <fullName evidence="1">Uncharacterized protein</fullName>
    </submittedName>
</protein>
<name>A0ABR1HDA4_9HYPO</name>
<organism evidence="1 2">
    <name type="scientific">Neonectria punicea</name>
    <dbReference type="NCBI Taxonomy" id="979145"/>
    <lineage>
        <taxon>Eukaryota</taxon>
        <taxon>Fungi</taxon>
        <taxon>Dikarya</taxon>
        <taxon>Ascomycota</taxon>
        <taxon>Pezizomycotina</taxon>
        <taxon>Sordariomycetes</taxon>
        <taxon>Hypocreomycetidae</taxon>
        <taxon>Hypocreales</taxon>
        <taxon>Nectriaceae</taxon>
        <taxon>Neonectria</taxon>
    </lineage>
</organism>
<gene>
    <name evidence="1" type="ORF">QQX98_003615</name>
</gene>
<reference evidence="1 2" key="1">
    <citation type="journal article" date="2025" name="Microbiol. Resour. Announc.">
        <title>Draft genome sequences for Neonectria magnoliae and Neonectria punicea, canker pathogens of Liriodendron tulipifera and Acer saccharum in West Virginia.</title>
        <authorList>
            <person name="Petronek H.M."/>
            <person name="Kasson M.T."/>
            <person name="Metheny A.M."/>
            <person name="Stauder C.M."/>
            <person name="Lovett B."/>
            <person name="Lynch S.C."/>
            <person name="Garnas J.R."/>
            <person name="Kasson L.R."/>
            <person name="Stajich J.E."/>
        </authorList>
    </citation>
    <scope>NUCLEOTIDE SEQUENCE [LARGE SCALE GENOMIC DNA]</scope>
    <source>
        <strain evidence="1 2">NRRL 64653</strain>
    </source>
</reference>
<dbReference type="EMBL" id="JAZAVJ010000042">
    <property type="protein sequence ID" value="KAK7418912.1"/>
    <property type="molecule type" value="Genomic_DNA"/>
</dbReference>
<evidence type="ECO:0000313" key="2">
    <source>
        <dbReference type="Proteomes" id="UP001498476"/>
    </source>
</evidence>
<dbReference type="Gene3D" id="3.40.50.720">
    <property type="entry name" value="NAD(P)-binding Rossmann-like Domain"/>
    <property type="match status" value="1"/>
</dbReference>
<evidence type="ECO:0000313" key="1">
    <source>
        <dbReference type="EMBL" id="KAK7418912.1"/>
    </source>
</evidence>
<keyword evidence="2" id="KW-1185">Reference proteome</keyword>